<name>A0A1F5ECG2_9BACT</name>
<keyword evidence="2" id="KW-0812">Transmembrane</keyword>
<evidence type="ECO:0000256" key="2">
    <source>
        <dbReference type="SAM" id="Phobius"/>
    </source>
</evidence>
<dbReference type="STRING" id="1797471.A3A71_03040"/>
<feature type="transmembrane region" description="Helical" evidence="2">
    <location>
        <begin position="304"/>
        <end position="324"/>
    </location>
</feature>
<reference evidence="3 4" key="1">
    <citation type="journal article" date="2016" name="Nat. Commun.">
        <title>Thousands of microbial genomes shed light on interconnected biogeochemical processes in an aquifer system.</title>
        <authorList>
            <person name="Anantharaman K."/>
            <person name="Brown C.T."/>
            <person name="Hug L.A."/>
            <person name="Sharon I."/>
            <person name="Castelle C.J."/>
            <person name="Probst A.J."/>
            <person name="Thomas B.C."/>
            <person name="Singh A."/>
            <person name="Wilkins M.J."/>
            <person name="Karaoz U."/>
            <person name="Brodie E.L."/>
            <person name="Williams K.H."/>
            <person name="Hubbard S.S."/>
            <person name="Banfield J.F."/>
        </authorList>
    </citation>
    <scope>NUCLEOTIDE SEQUENCE [LARGE SCALE GENOMIC DNA]</scope>
</reference>
<protein>
    <submittedName>
        <fullName evidence="3">Uncharacterized protein</fullName>
    </submittedName>
</protein>
<organism evidence="3 4">
    <name type="scientific">Candidatus Berkelbacteria bacterium RIFCSPLOWO2_01_FULL_50_28</name>
    <dbReference type="NCBI Taxonomy" id="1797471"/>
    <lineage>
        <taxon>Bacteria</taxon>
        <taxon>Candidatus Berkelbacteria</taxon>
    </lineage>
</organism>
<keyword evidence="2" id="KW-1133">Transmembrane helix</keyword>
<evidence type="ECO:0000256" key="1">
    <source>
        <dbReference type="SAM" id="Coils"/>
    </source>
</evidence>
<feature type="coiled-coil region" evidence="1">
    <location>
        <begin position="79"/>
        <end position="106"/>
    </location>
</feature>
<dbReference type="AlphaFoldDB" id="A0A1F5ECG2"/>
<comment type="caution">
    <text evidence="3">The sequence shown here is derived from an EMBL/GenBank/DDBJ whole genome shotgun (WGS) entry which is preliminary data.</text>
</comment>
<gene>
    <name evidence="3" type="ORF">A3A71_03040</name>
</gene>
<evidence type="ECO:0000313" key="3">
    <source>
        <dbReference type="EMBL" id="OGD65041.1"/>
    </source>
</evidence>
<proteinExistence type="predicted"/>
<keyword evidence="1" id="KW-0175">Coiled coil</keyword>
<feature type="transmembrane region" description="Helical" evidence="2">
    <location>
        <begin position="257"/>
        <end position="284"/>
    </location>
</feature>
<evidence type="ECO:0000313" key="4">
    <source>
        <dbReference type="Proteomes" id="UP000177481"/>
    </source>
</evidence>
<dbReference type="Proteomes" id="UP000177481">
    <property type="component" value="Unassembled WGS sequence"/>
</dbReference>
<dbReference type="EMBL" id="MEZX01000001">
    <property type="protein sequence ID" value="OGD65041.1"/>
    <property type="molecule type" value="Genomic_DNA"/>
</dbReference>
<keyword evidence="2" id="KW-0472">Membrane</keyword>
<feature type="transmembrane region" description="Helical" evidence="2">
    <location>
        <begin position="186"/>
        <end position="205"/>
    </location>
</feature>
<accession>A0A1F5ECG2</accession>
<feature type="transmembrane region" description="Helical" evidence="2">
    <location>
        <begin position="217"/>
        <end position="237"/>
    </location>
</feature>
<sequence length="452" mass="49603">MSSINTSVDIMVDGTLPSPELDFDFEEARKRVDSAKEATPGHTREFEQIRTFLATTVRSAVEAYQQLRENAAAFLIHLSDRAKADLERVKAELRTLLDEQTKLRDEYTGAQALYETACGRAGIQSHAIGTDGLNRAIAAKMRDRYRITGVDIGEYVESTTGVPEEPELIEQPEPNEQSTGSQAWDWALRFVTGTIFGTGLLTLLGLLKDRVIILQPWWLLVALAFGSAITVAAKVFITKEVRAYLRRRYLGDKADSLARGTALFAVAVVTMIVVVEAIGIYYLFAQKAEVAAAISNKSVFSPPMFVLWAIALTSTGLLFGGSIAQARESWEQEKEWLDEVKAQETAYQAKVKAWADLGAAIEKWQPSEAGAIEARALVGRHLAVGANLLKATQAVETAENQIERLHEPVTLPPERKDELVRAYSAAAESIRVFSDAMNDPSKPMMGTAVPTA</sequence>